<dbReference type="SUPFAM" id="SSF103481">
    <property type="entry name" value="Multidrug resistance efflux transporter EmrE"/>
    <property type="match status" value="1"/>
</dbReference>
<dbReference type="Pfam" id="PF00892">
    <property type="entry name" value="EamA"/>
    <property type="match status" value="1"/>
</dbReference>
<keyword evidence="1" id="KW-1133">Transmembrane helix</keyword>
<dbReference type="InterPro" id="IPR037185">
    <property type="entry name" value="EmrE-like"/>
</dbReference>
<evidence type="ECO:0000313" key="3">
    <source>
        <dbReference type="EMBL" id="KCZ80154.1"/>
    </source>
</evidence>
<keyword evidence="1" id="KW-0812">Transmembrane</keyword>
<dbReference type="AlphaFoldDB" id="A0A059EZJ6"/>
<name>A0A059EZJ6_9MICR</name>
<evidence type="ECO:0000256" key="1">
    <source>
        <dbReference type="SAM" id="Phobius"/>
    </source>
</evidence>
<reference evidence="4" key="1">
    <citation type="submission" date="2013-02" db="EMBL/GenBank/DDBJ databases">
        <authorList>
            <consortium name="The Broad Institute Genome Sequencing Platform"/>
            <person name="Cuomo C."/>
            <person name="Becnel J."/>
            <person name="Sanscrainte N."/>
            <person name="Walker B."/>
            <person name="Young S.K."/>
            <person name="Zeng Q."/>
            <person name="Gargeya S."/>
            <person name="Fitzgerald M."/>
            <person name="Haas B."/>
            <person name="Abouelleil A."/>
            <person name="Alvarado L."/>
            <person name="Arachchi H.M."/>
            <person name="Berlin A.M."/>
            <person name="Chapman S.B."/>
            <person name="Dewar J."/>
            <person name="Goldberg J."/>
            <person name="Griggs A."/>
            <person name="Gujja S."/>
            <person name="Hansen M."/>
            <person name="Howarth C."/>
            <person name="Imamovic A."/>
            <person name="Larimer J."/>
            <person name="McCowan C."/>
            <person name="Murphy C."/>
            <person name="Neiman D."/>
            <person name="Pearson M."/>
            <person name="Priest M."/>
            <person name="Roberts A."/>
            <person name="Saif S."/>
            <person name="Shea T."/>
            <person name="Sisk P."/>
            <person name="Sykes S."/>
            <person name="Wortman J."/>
            <person name="Nusbaum C."/>
            <person name="Birren B."/>
        </authorList>
    </citation>
    <scope>NUCLEOTIDE SEQUENCE [LARGE SCALE GENOMIC DNA]</scope>
    <source>
        <strain evidence="4">PRA339</strain>
    </source>
</reference>
<accession>A0A059EZJ6</accession>
<protein>
    <recommendedName>
        <fullName evidence="2">EamA domain-containing protein</fullName>
    </recommendedName>
</protein>
<dbReference type="Gene3D" id="1.10.3730.20">
    <property type="match status" value="1"/>
</dbReference>
<dbReference type="InterPro" id="IPR000620">
    <property type="entry name" value="EamA_dom"/>
</dbReference>
<dbReference type="VEuPathDB" id="MicrosporidiaDB:H312_02456"/>
<dbReference type="HOGENOM" id="CLU_1801021_0_0_1"/>
<feature type="domain" description="EamA" evidence="2">
    <location>
        <begin position="4"/>
        <end position="62"/>
    </location>
</feature>
<keyword evidence="4" id="KW-1185">Reference proteome</keyword>
<gene>
    <name evidence="3" type="ORF">H312_02456</name>
</gene>
<feature type="transmembrane region" description="Helical" evidence="1">
    <location>
        <begin position="110"/>
        <end position="131"/>
    </location>
</feature>
<feature type="transmembrane region" description="Helical" evidence="1">
    <location>
        <begin position="76"/>
        <end position="98"/>
    </location>
</feature>
<feature type="transmembrane region" description="Helical" evidence="1">
    <location>
        <begin position="46"/>
        <end position="64"/>
    </location>
</feature>
<organism evidence="3 4">
    <name type="scientific">Anncaliia algerae PRA339</name>
    <dbReference type="NCBI Taxonomy" id="1288291"/>
    <lineage>
        <taxon>Eukaryota</taxon>
        <taxon>Fungi</taxon>
        <taxon>Fungi incertae sedis</taxon>
        <taxon>Microsporidia</taxon>
        <taxon>Tubulinosematoidea</taxon>
        <taxon>Tubulinosematidae</taxon>
        <taxon>Anncaliia</taxon>
    </lineage>
</organism>
<evidence type="ECO:0000259" key="2">
    <source>
        <dbReference type="Pfam" id="PF00892"/>
    </source>
</evidence>
<sequence>MYFFSTLIFMKYYVLLSAVKVGILKNIKIIVVFLFSYLFLNKRINYKQMIGVFLVMIGVVGNSFNKSNKKTITNELINTFILLFSLILSACDYCYFDLKLRPRIFNYSEYFADMNLFYFIVALSFQILCYLREKNIKIKIFINY</sequence>
<proteinExistence type="predicted"/>
<feature type="transmembrane region" description="Helical" evidence="1">
    <location>
        <begin position="12"/>
        <end position="40"/>
    </location>
</feature>
<dbReference type="Proteomes" id="UP000030655">
    <property type="component" value="Unassembled WGS sequence"/>
</dbReference>
<dbReference type="GO" id="GO:0016020">
    <property type="term" value="C:membrane"/>
    <property type="evidence" value="ECO:0007669"/>
    <property type="project" value="InterPro"/>
</dbReference>
<dbReference type="EMBL" id="KK365200">
    <property type="protein sequence ID" value="KCZ80154.1"/>
    <property type="molecule type" value="Genomic_DNA"/>
</dbReference>
<keyword evidence="1" id="KW-0472">Membrane</keyword>
<feature type="non-terminal residue" evidence="3">
    <location>
        <position position="144"/>
    </location>
</feature>
<reference evidence="3 4" key="2">
    <citation type="submission" date="2014-03" db="EMBL/GenBank/DDBJ databases">
        <title>The Genome Sequence of Anncaliia algerae insect isolate PRA339.</title>
        <authorList>
            <consortium name="The Broad Institute Genome Sequencing Platform"/>
            <consortium name="The Broad Institute Genome Sequencing Center for Infectious Disease"/>
            <person name="Cuomo C."/>
            <person name="Becnel J."/>
            <person name="Sanscrainte N."/>
            <person name="Walker B."/>
            <person name="Young S.K."/>
            <person name="Zeng Q."/>
            <person name="Gargeya S."/>
            <person name="Fitzgerald M."/>
            <person name="Haas B."/>
            <person name="Abouelleil A."/>
            <person name="Alvarado L."/>
            <person name="Arachchi H.M."/>
            <person name="Berlin A.M."/>
            <person name="Chapman S.B."/>
            <person name="Dewar J."/>
            <person name="Goldberg J."/>
            <person name="Griggs A."/>
            <person name="Gujja S."/>
            <person name="Hansen M."/>
            <person name="Howarth C."/>
            <person name="Imamovic A."/>
            <person name="Larimer J."/>
            <person name="McCowan C."/>
            <person name="Murphy C."/>
            <person name="Neiman D."/>
            <person name="Pearson M."/>
            <person name="Priest M."/>
            <person name="Roberts A."/>
            <person name="Saif S."/>
            <person name="Shea T."/>
            <person name="Sisk P."/>
            <person name="Sykes S."/>
            <person name="Wortman J."/>
            <person name="Nusbaum C."/>
            <person name="Birren B."/>
        </authorList>
    </citation>
    <scope>NUCLEOTIDE SEQUENCE [LARGE SCALE GENOMIC DNA]</scope>
    <source>
        <strain evidence="3 4">PRA339</strain>
    </source>
</reference>
<dbReference type="OrthoDB" id="29773at2759"/>
<evidence type="ECO:0000313" key="4">
    <source>
        <dbReference type="Proteomes" id="UP000030655"/>
    </source>
</evidence>